<keyword evidence="2" id="KW-0812">Transmembrane</keyword>
<organism evidence="3 4">
    <name type="scientific">Solibaculum intestinale</name>
    <dbReference type="NCBI Taxonomy" id="3133165"/>
    <lineage>
        <taxon>Bacteria</taxon>
        <taxon>Bacillati</taxon>
        <taxon>Bacillota</taxon>
        <taxon>Clostridia</taxon>
        <taxon>Eubacteriales</taxon>
        <taxon>Oscillospiraceae</taxon>
        <taxon>Solibaculum</taxon>
    </lineage>
</organism>
<feature type="transmembrane region" description="Helical" evidence="2">
    <location>
        <begin position="237"/>
        <end position="262"/>
    </location>
</feature>
<dbReference type="InterPro" id="IPR039522">
    <property type="entry name" value="RING_finger_1_prok"/>
</dbReference>
<evidence type="ECO:0000256" key="1">
    <source>
        <dbReference type="SAM" id="MobiDB-lite"/>
    </source>
</evidence>
<feature type="region of interest" description="Disordered" evidence="1">
    <location>
        <begin position="100"/>
        <end position="124"/>
    </location>
</feature>
<feature type="compositionally biased region" description="Pro residues" evidence="1">
    <location>
        <begin position="108"/>
        <end position="118"/>
    </location>
</feature>
<gene>
    <name evidence="3" type="ORF">WMO26_08025</name>
</gene>
<keyword evidence="2" id="KW-1133">Transmembrane helix</keyword>
<dbReference type="EMBL" id="JBBMFD010000012">
    <property type="protein sequence ID" value="MEQ2440769.1"/>
    <property type="molecule type" value="Genomic_DNA"/>
</dbReference>
<feature type="region of interest" description="Disordered" evidence="1">
    <location>
        <begin position="50"/>
        <end position="69"/>
    </location>
</feature>
<evidence type="ECO:0000256" key="2">
    <source>
        <dbReference type="SAM" id="Phobius"/>
    </source>
</evidence>
<accession>A0ABV1E0D2</accession>
<feature type="transmembrane region" description="Helical" evidence="2">
    <location>
        <begin position="196"/>
        <end position="217"/>
    </location>
</feature>
<protein>
    <submittedName>
        <fullName evidence="3">RING finger protein</fullName>
    </submittedName>
</protein>
<feature type="transmembrane region" description="Helical" evidence="2">
    <location>
        <begin position="298"/>
        <end position="319"/>
    </location>
</feature>
<keyword evidence="4" id="KW-1185">Reference proteome</keyword>
<comment type="caution">
    <text evidence="3">The sequence shown here is derived from an EMBL/GenBank/DDBJ whole genome shotgun (WGS) entry which is preliminary data.</text>
</comment>
<dbReference type="Pfam" id="PF14446">
    <property type="entry name" value="Prok-RING_1"/>
    <property type="match status" value="1"/>
</dbReference>
<sequence length="320" mass="35225">MISYTDLSCPVCHQPFKADDDVVVCPVCGAPHHRECYRKEGHCAYADTHGTEEQWQRPERQAQEPDEDDPLAGVCPRCGYKNPPGTLFCVKCSLSLKDGNPSTRFNGEPPPPPRPQPGDQPFSPFGPIMLDPYGGVDPGHSIGGIPVPEIASFVGENASYYLPRFYQMQKNKSPISLNFAAGLLDRFWVLFRRMSGFFALLFAVTTLLSLPSTIIYAQYTIALASGAQTFEPSQTLAILSTVFSYVSLAVRLLLLVFSNRLYMAYVLRSIKRIRARGLDPLAYQEALMKKGGTKAVNILIVIGLNVAVAGVLALLLLYVF</sequence>
<keyword evidence="2" id="KW-0472">Membrane</keyword>
<proteinExistence type="predicted"/>
<dbReference type="RefSeq" id="WP_349219450.1">
    <property type="nucleotide sequence ID" value="NZ_JBBMFD010000012.1"/>
</dbReference>
<dbReference type="Proteomes" id="UP001489509">
    <property type="component" value="Unassembled WGS sequence"/>
</dbReference>
<dbReference type="CDD" id="cd15489">
    <property type="entry name" value="PHD_SF"/>
    <property type="match status" value="1"/>
</dbReference>
<evidence type="ECO:0000313" key="4">
    <source>
        <dbReference type="Proteomes" id="UP001489509"/>
    </source>
</evidence>
<evidence type="ECO:0000313" key="3">
    <source>
        <dbReference type="EMBL" id="MEQ2440769.1"/>
    </source>
</evidence>
<feature type="compositionally biased region" description="Basic and acidic residues" evidence="1">
    <location>
        <begin position="50"/>
        <end position="63"/>
    </location>
</feature>
<reference evidence="3 4" key="1">
    <citation type="submission" date="2024-03" db="EMBL/GenBank/DDBJ databases">
        <title>Human intestinal bacterial collection.</title>
        <authorList>
            <person name="Pauvert C."/>
            <person name="Hitch T.C.A."/>
            <person name="Clavel T."/>
        </authorList>
    </citation>
    <scope>NUCLEOTIDE SEQUENCE [LARGE SCALE GENOMIC DNA]</scope>
    <source>
        <strain evidence="3 4">CLA-JM-H44</strain>
    </source>
</reference>
<name>A0ABV1E0D2_9FIRM</name>